<evidence type="ECO:0000256" key="8">
    <source>
        <dbReference type="PIRSR" id="PIRSR005536-2"/>
    </source>
</evidence>
<dbReference type="PANTHER" id="PTHR43053:SF3">
    <property type="entry name" value="ALPHA-GALACTOSIDASE C-RELATED"/>
    <property type="match status" value="1"/>
</dbReference>
<dbReference type="PIRSF" id="PIRSF005536">
    <property type="entry name" value="Agal"/>
    <property type="match status" value="1"/>
</dbReference>
<feature type="binding site" evidence="8">
    <location>
        <position position="526"/>
    </location>
    <ligand>
        <name>substrate</name>
    </ligand>
</feature>
<feature type="binding site" evidence="8">
    <location>
        <begin position="366"/>
        <end position="367"/>
    </location>
    <ligand>
        <name>substrate</name>
    </ligand>
</feature>
<dbReference type="InterPro" id="IPR002252">
    <property type="entry name" value="Glyco_hydro_36"/>
</dbReference>
<dbReference type="AlphaFoldDB" id="A0A6I2GK48"/>
<keyword evidence="12" id="KW-1185">Reference proteome</keyword>
<dbReference type="EMBL" id="WJQS01000002">
    <property type="protein sequence ID" value="MRI84958.1"/>
    <property type="molecule type" value="Genomic_DNA"/>
</dbReference>
<evidence type="ECO:0000313" key="11">
    <source>
        <dbReference type="EMBL" id="MRI84958.1"/>
    </source>
</evidence>
<evidence type="ECO:0000256" key="3">
    <source>
        <dbReference type="ARBA" id="ARBA00012755"/>
    </source>
</evidence>
<evidence type="ECO:0000256" key="6">
    <source>
        <dbReference type="PIRNR" id="PIRNR005536"/>
    </source>
</evidence>
<dbReference type="SUPFAM" id="SSF51445">
    <property type="entry name" value="(Trans)glycosidases"/>
    <property type="match status" value="1"/>
</dbReference>
<dbReference type="GO" id="GO:0016052">
    <property type="term" value="P:carbohydrate catabolic process"/>
    <property type="evidence" value="ECO:0007669"/>
    <property type="project" value="InterPro"/>
</dbReference>
<evidence type="ECO:0000256" key="2">
    <source>
        <dbReference type="ARBA" id="ARBA00006202"/>
    </source>
</evidence>
<dbReference type="Pfam" id="PF02065">
    <property type="entry name" value="Melibiase"/>
    <property type="match status" value="1"/>
</dbReference>
<feature type="active site" description="Nucleophile" evidence="7">
    <location>
        <position position="478"/>
    </location>
</feature>
<dbReference type="InterPro" id="IPR038417">
    <property type="entry name" value="Alpga-gal_N_sf"/>
</dbReference>
<dbReference type="InterPro" id="IPR013785">
    <property type="entry name" value="Aldolase_TIM"/>
</dbReference>
<dbReference type="InterPro" id="IPR031704">
    <property type="entry name" value="Glyco_hydro_36_N"/>
</dbReference>
<keyword evidence="4 6" id="KW-0378">Hydrolase</keyword>
<feature type="binding site" evidence="8">
    <location>
        <position position="199"/>
    </location>
    <ligand>
        <name>substrate</name>
    </ligand>
</feature>
<name>A0A6I2GK48_9LACT</name>
<evidence type="ECO:0000259" key="10">
    <source>
        <dbReference type="Pfam" id="PF16875"/>
    </source>
</evidence>
<dbReference type="GO" id="GO:0004557">
    <property type="term" value="F:alpha-galactosidase activity"/>
    <property type="evidence" value="ECO:0007669"/>
    <property type="project" value="UniProtKB-UniRule"/>
</dbReference>
<feature type="domain" description="Glycosyl hydrolase family 36 C-terminal" evidence="9">
    <location>
        <begin position="649"/>
        <end position="744"/>
    </location>
</feature>
<dbReference type="InterPro" id="IPR031705">
    <property type="entry name" value="Glyco_hydro_36_C"/>
</dbReference>
<dbReference type="EC" id="3.2.1.22" evidence="3 6"/>
<dbReference type="FunFam" id="3.20.20.70:FF:000118">
    <property type="entry name" value="Alpha-galactosidase"/>
    <property type="match status" value="1"/>
</dbReference>
<comment type="catalytic activity">
    <reaction evidence="1 6">
        <text>Hydrolysis of terminal, non-reducing alpha-D-galactose residues in alpha-D-galactosides, including galactose oligosaccharides, galactomannans and galactolipids.</text>
        <dbReference type="EC" id="3.2.1.22"/>
    </reaction>
</comment>
<evidence type="ECO:0000313" key="12">
    <source>
        <dbReference type="Proteomes" id="UP000430975"/>
    </source>
</evidence>
<sequence length="746" mass="85825">MIFVNESSTPSFHLTNGKISYIFHVLKGSKILEHLHYGAAIRPRDNYDYLIEREVRPSNNLYADTHTTSLEHIKQEYPVYGTTDFRYPAIDIEYPDGDRISHFSYTGYSLISGKLSSDKQPMLRANVLEDETLIIHLKDIYSEISIDLHYTIYKSHNVIVRRSVIHNKDAKPYKLNRALSASIDFSHNNFEVVHLYGAWARETHMERSPLLKGVQNFSSTRGASSHAHNPFFALVDPNTTEQIGEAYGFSLVYSGNFLSQIEVDTYNVTRASMGINPYHFAWDLQPGTSFQTPEVVMAYSKDGLNGMSQQFHNVYREHLLHNQTPFKKVPVLINSWEANYFDFDDAKILEQAQLAKDLGFDLFVLDDGWFGSRDSDNGSLGNWTSDLRKIPQGIADLSEKIQAMGIHFGLWFEPEMLSVDTPLFKAHPNWIIGNPDKNISHGRNQFVLDFSNPDVVDNIFEQMSEVLSTSNIDYIKWDMNRYISEPFSNFLQRHQQGEVFHRYILGVYDLLDRIRKEFPEVFIETCAGGGGRYDPAMLYYANQNWISDDTDAVERLKIQYGASMVYPISTMGSHVSEIPNHQVGRITSLKMRKDVALFGTFGYELDIVKLSEHDRDEIREQIKQFNLYQTLIHQGDFYRLRSPFEIGLTAWMIVSKDKKEALVGVFQSQASANPAYDRMKLAGLNTDLEYSIKELDSDMKEFSSRYGDDLMEIGLLLNENFTGRADEYWGREKPGEYNSRVFYLKA</sequence>
<dbReference type="PRINTS" id="PR00743">
    <property type="entry name" value="GLHYDRLASE36"/>
</dbReference>
<evidence type="ECO:0000256" key="5">
    <source>
        <dbReference type="ARBA" id="ARBA00023295"/>
    </source>
</evidence>
<feature type="domain" description="Glycosyl hydrolase family 36 N-terminal" evidence="10">
    <location>
        <begin position="32"/>
        <end position="285"/>
    </location>
</feature>
<dbReference type="InterPro" id="IPR013780">
    <property type="entry name" value="Glyco_hydro_b"/>
</dbReference>
<dbReference type="Pfam" id="PF16874">
    <property type="entry name" value="Glyco_hydro_36C"/>
    <property type="match status" value="1"/>
</dbReference>
<dbReference type="CDD" id="cd14791">
    <property type="entry name" value="GH36"/>
    <property type="match status" value="1"/>
</dbReference>
<dbReference type="InterPro" id="IPR050985">
    <property type="entry name" value="Alpha-glycosidase_related"/>
</dbReference>
<comment type="caution">
    <text evidence="11">The sequence shown here is derived from an EMBL/GenBank/DDBJ whole genome shotgun (WGS) entry which is preliminary data.</text>
</comment>
<dbReference type="InterPro" id="IPR017853">
    <property type="entry name" value="GH"/>
</dbReference>
<evidence type="ECO:0000259" key="9">
    <source>
        <dbReference type="Pfam" id="PF16874"/>
    </source>
</evidence>
<dbReference type="PROSITE" id="PS00512">
    <property type="entry name" value="ALPHA_GALACTOSIDASE"/>
    <property type="match status" value="1"/>
</dbReference>
<feature type="binding site" evidence="8">
    <location>
        <position position="548"/>
    </location>
    <ligand>
        <name>substrate</name>
    </ligand>
</feature>
<dbReference type="PANTHER" id="PTHR43053">
    <property type="entry name" value="GLYCOSIDASE FAMILY 31"/>
    <property type="match status" value="1"/>
</dbReference>
<dbReference type="Gene3D" id="3.20.20.70">
    <property type="entry name" value="Aldolase class I"/>
    <property type="match status" value="1"/>
</dbReference>
<dbReference type="Proteomes" id="UP000430975">
    <property type="component" value="Unassembled WGS sequence"/>
</dbReference>
<feature type="binding site" evidence="8">
    <location>
        <position position="443"/>
    </location>
    <ligand>
        <name>substrate</name>
    </ligand>
</feature>
<keyword evidence="5 6" id="KW-0326">Glycosidase</keyword>
<comment type="similarity">
    <text evidence="2">Belongs to the glycosyl hydrolase 36 family.</text>
</comment>
<evidence type="ECO:0000256" key="1">
    <source>
        <dbReference type="ARBA" id="ARBA00001255"/>
    </source>
</evidence>
<feature type="binding site" evidence="8">
    <location>
        <begin position="476"/>
        <end position="480"/>
    </location>
    <ligand>
        <name>substrate</name>
    </ligand>
</feature>
<dbReference type="Gene3D" id="2.70.98.60">
    <property type="entry name" value="alpha-galactosidase from lactobacil brevis"/>
    <property type="match status" value="1"/>
</dbReference>
<reference evidence="11 12" key="1">
    <citation type="submission" date="2019-11" db="EMBL/GenBank/DDBJ databases">
        <title>Characterisation of Fundicoccus ignavus gen. nov. sp. nov., a novel genus of the family Aerococcaceae isolated from bulk tank milk.</title>
        <authorList>
            <person name="Siebert A."/>
            <person name="Huptas C."/>
            <person name="Wenning M."/>
            <person name="Scherer S."/>
            <person name="Doll E.V."/>
        </authorList>
    </citation>
    <scope>NUCLEOTIDE SEQUENCE [LARGE SCALE GENOMIC DNA]</scope>
    <source>
        <strain evidence="11 12">WS4759</strain>
    </source>
</reference>
<evidence type="ECO:0000256" key="4">
    <source>
        <dbReference type="ARBA" id="ARBA00022801"/>
    </source>
</evidence>
<dbReference type="RefSeq" id="WP_153863254.1">
    <property type="nucleotide sequence ID" value="NZ_WJQS01000002.1"/>
</dbReference>
<feature type="active site" description="Proton donor" evidence="7">
    <location>
        <position position="548"/>
    </location>
</feature>
<protein>
    <recommendedName>
        <fullName evidence="3 6">Alpha-galactosidase</fullName>
        <ecNumber evidence="3 6">3.2.1.22</ecNumber>
    </recommendedName>
</protein>
<accession>A0A6I2GK48</accession>
<dbReference type="Pfam" id="PF16875">
    <property type="entry name" value="Glyco_hydro_36N"/>
    <property type="match status" value="1"/>
</dbReference>
<dbReference type="InterPro" id="IPR000111">
    <property type="entry name" value="Glyco_hydro_27/36_CS"/>
</dbReference>
<dbReference type="Gene3D" id="2.60.40.1180">
    <property type="entry name" value="Golgi alpha-mannosidase II"/>
    <property type="match status" value="1"/>
</dbReference>
<organism evidence="11 12">
    <name type="scientific">Fundicoccus ignavus</name>
    <dbReference type="NCBI Taxonomy" id="2664442"/>
    <lineage>
        <taxon>Bacteria</taxon>
        <taxon>Bacillati</taxon>
        <taxon>Bacillota</taxon>
        <taxon>Bacilli</taxon>
        <taxon>Lactobacillales</taxon>
        <taxon>Aerococcaceae</taxon>
        <taxon>Fundicoccus</taxon>
    </lineage>
</organism>
<evidence type="ECO:0000256" key="7">
    <source>
        <dbReference type="PIRSR" id="PIRSR005536-1"/>
    </source>
</evidence>
<proteinExistence type="inferred from homology"/>
<gene>
    <name evidence="11" type="ORF">GIY09_03465</name>
</gene>